<dbReference type="PANTHER" id="PTHR43685">
    <property type="entry name" value="GLYCOSYLTRANSFERASE"/>
    <property type="match status" value="1"/>
</dbReference>
<evidence type="ECO:0000259" key="1">
    <source>
        <dbReference type="Pfam" id="PF00535"/>
    </source>
</evidence>
<dbReference type="SUPFAM" id="SSF53448">
    <property type="entry name" value="Nucleotide-diphospho-sugar transferases"/>
    <property type="match status" value="1"/>
</dbReference>
<proteinExistence type="predicted"/>
<feature type="domain" description="Glycosyltransferase 2-like" evidence="1">
    <location>
        <begin position="5"/>
        <end position="112"/>
    </location>
</feature>
<comment type="caution">
    <text evidence="2">The sequence shown here is derived from an EMBL/GenBank/DDBJ whole genome shotgun (WGS) entry which is preliminary data.</text>
</comment>
<protein>
    <recommendedName>
        <fullName evidence="1">Glycosyltransferase 2-like domain-containing protein</fullName>
    </recommendedName>
</protein>
<dbReference type="InterPro" id="IPR001173">
    <property type="entry name" value="Glyco_trans_2-like"/>
</dbReference>
<dbReference type="EMBL" id="PEZP01000008">
    <property type="protein sequence ID" value="PIT98421.1"/>
    <property type="molecule type" value="Genomic_DNA"/>
</dbReference>
<reference evidence="3" key="1">
    <citation type="submission" date="2017-09" db="EMBL/GenBank/DDBJ databases">
        <title>Depth-based differentiation of microbial function through sediment-hosted aquifers and enrichment of novel symbionts in the deep terrestrial subsurface.</title>
        <authorList>
            <person name="Probst A.J."/>
            <person name="Ladd B."/>
            <person name="Jarett J.K."/>
            <person name="Geller-Mcgrath D.E."/>
            <person name="Sieber C.M.K."/>
            <person name="Emerson J.B."/>
            <person name="Anantharaman K."/>
            <person name="Thomas B.C."/>
            <person name="Malmstrom R."/>
            <person name="Stieglmeier M."/>
            <person name="Klingl A."/>
            <person name="Woyke T."/>
            <person name="Ryan C.M."/>
            <person name="Banfield J.F."/>
        </authorList>
    </citation>
    <scope>NUCLEOTIDE SEQUENCE [LARGE SCALE GENOMIC DNA]</scope>
</reference>
<dbReference type="Proteomes" id="UP000230731">
    <property type="component" value="Unassembled WGS sequence"/>
</dbReference>
<accession>A0A2M6X037</accession>
<gene>
    <name evidence="2" type="ORF">COT71_00825</name>
</gene>
<dbReference type="AlphaFoldDB" id="A0A2M6X037"/>
<dbReference type="PANTHER" id="PTHR43685:SF3">
    <property type="entry name" value="SLR2126 PROTEIN"/>
    <property type="match status" value="1"/>
</dbReference>
<dbReference type="CDD" id="cd00761">
    <property type="entry name" value="Glyco_tranf_GTA_type"/>
    <property type="match status" value="1"/>
</dbReference>
<dbReference type="Gene3D" id="3.90.550.10">
    <property type="entry name" value="Spore Coat Polysaccharide Biosynthesis Protein SpsA, Chain A"/>
    <property type="match status" value="1"/>
</dbReference>
<name>A0A2M6X037_9BACT</name>
<organism evidence="2 3">
    <name type="scientific">Candidatus Andersenbacteria bacterium CG10_big_fil_rev_8_21_14_0_10_54_11</name>
    <dbReference type="NCBI Taxonomy" id="1974485"/>
    <lineage>
        <taxon>Bacteria</taxon>
        <taxon>Candidatus Anderseniibacteriota</taxon>
    </lineage>
</organism>
<evidence type="ECO:0000313" key="3">
    <source>
        <dbReference type="Proteomes" id="UP000230731"/>
    </source>
</evidence>
<dbReference type="InterPro" id="IPR050834">
    <property type="entry name" value="Glycosyltransf_2"/>
</dbReference>
<dbReference type="Pfam" id="PF00535">
    <property type="entry name" value="Glycos_transf_2"/>
    <property type="match status" value="1"/>
</dbReference>
<evidence type="ECO:0000313" key="2">
    <source>
        <dbReference type="EMBL" id="PIT98421.1"/>
    </source>
</evidence>
<dbReference type="InterPro" id="IPR029044">
    <property type="entry name" value="Nucleotide-diphossugar_trans"/>
</dbReference>
<sequence length="306" mass="33897">MTCDIIMPARNQEHTLPRVIAALSRQKLTAGDRIRLILADDGSTDGTSAVARRACRSGRLDLKIIDTHRRGAAAARNLALEQAAADIVLLLGADIILRPAAVARHFALHRRETAMRAAGLGMVRWDPRLSPTPFMEWLIHGGPQNNFDALLGISTAPPAQYWYASHLSAKAGLLRGCTFNETFTGYGWEDLELGRRLQTAGCTLYVLHEAIGLHTHRYSAADIFRRQAAAGRQLPRYQQLHPAVRLLPVRSLRGRIKQHLLVQSGAHAALKLLLKHTGSRVTTPRLFSLAADTEFWQGVKQELRLK</sequence>